<dbReference type="InterPro" id="IPR051803">
    <property type="entry name" value="TA_system_RelE-like_toxin"/>
</dbReference>
<dbReference type="EMBL" id="FOVI01000006">
    <property type="protein sequence ID" value="SFN48787.1"/>
    <property type="molecule type" value="Genomic_DNA"/>
</dbReference>
<reference evidence="4" key="1">
    <citation type="submission" date="2016-10" db="EMBL/GenBank/DDBJ databases">
        <authorList>
            <person name="Varghese N."/>
            <person name="Submissions S."/>
        </authorList>
    </citation>
    <scope>NUCLEOTIDE SEQUENCE [LARGE SCALE GENOMIC DNA]</scope>
    <source>
        <strain evidence="4">DS-12</strain>
    </source>
</reference>
<dbReference type="AlphaFoldDB" id="A0A1I4ZF26"/>
<dbReference type="RefSeq" id="WP_177205740.1">
    <property type="nucleotide sequence ID" value="NZ_FOVI01000006.1"/>
</dbReference>
<dbReference type="Gene3D" id="3.30.2310.20">
    <property type="entry name" value="RelE-like"/>
    <property type="match status" value="1"/>
</dbReference>
<proteinExistence type="inferred from homology"/>
<sequence>MKIIWTDFAIKNLKAIFDYYSVNGGKQVAHKIRKQILNSTTQLVKNPNSGQLELNLEELSEKYRYLVVGNYKLIYRIVENQIVINDVFHTKQNPFKINDENRDV</sequence>
<dbReference type="Pfam" id="PF05016">
    <property type="entry name" value="ParE_toxin"/>
    <property type="match status" value="1"/>
</dbReference>
<gene>
    <name evidence="3" type="ORF">SAMN05421741_10651</name>
</gene>
<dbReference type="STRING" id="913024.SAMN05421741_10651"/>
<dbReference type="PANTHER" id="PTHR33755">
    <property type="entry name" value="TOXIN PARE1-RELATED"/>
    <property type="match status" value="1"/>
</dbReference>
<dbReference type="InterPro" id="IPR007712">
    <property type="entry name" value="RelE/ParE_toxin"/>
</dbReference>
<dbReference type="SUPFAM" id="SSF143011">
    <property type="entry name" value="RelE-like"/>
    <property type="match status" value="1"/>
</dbReference>
<comment type="similarity">
    <text evidence="1">Belongs to the RelE toxin family.</text>
</comment>
<evidence type="ECO:0000256" key="2">
    <source>
        <dbReference type="ARBA" id="ARBA00022649"/>
    </source>
</evidence>
<evidence type="ECO:0000313" key="4">
    <source>
        <dbReference type="Proteomes" id="UP000199036"/>
    </source>
</evidence>
<evidence type="ECO:0000313" key="3">
    <source>
        <dbReference type="EMBL" id="SFN48787.1"/>
    </source>
</evidence>
<accession>A0A1I4ZF26</accession>
<dbReference type="Proteomes" id="UP000199036">
    <property type="component" value="Unassembled WGS sequence"/>
</dbReference>
<dbReference type="InterPro" id="IPR035093">
    <property type="entry name" value="RelE/ParE_toxin_dom_sf"/>
</dbReference>
<organism evidence="3 4">
    <name type="scientific">Paenimyroides ummariense</name>
    <dbReference type="NCBI Taxonomy" id="913024"/>
    <lineage>
        <taxon>Bacteria</taxon>
        <taxon>Pseudomonadati</taxon>
        <taxon>Bacteroidota</taxon>
        <taxon>Flavobacteriia</taxon>
        <taxon>Flavobacteriales</taxon>
        <taxon>Flavobacteriaceae</taxon>
        <taxon>Paenimyroides</taxon>
    </lineage>
</organism>
<keyword evidence="4" id="KW-1185">Reference proteome</keyword>
<dbReference type="PANTHER" id="PTHR33755:SF5">
    <property type="entry name" value="TYPE II TOXIN-ANTITOXIN SYSTEM RELE_PARE FAMILY TOXIN"/>
    <property type="match status" value="1"/>
</dbReference>
<evidence type="ECO:0000256" key="1">
    <source>
        <dbReference type="ARBA" id="ARBA00006226"/>
    </source>
</evidence>
<keyword evidence="2" id="KW-1277">Toxin-antitoxin system</keyword>
<name>A0A1I4ZF26_9FLAO</name>
<protein>
    <submittedName>
        <fullName evidence="3">Plasmid stabilization system protein ParE</fullName>
    </submittedName>
</protein>